<feature type="active site" description="Nucleophile" evidence="8">
    <location>
        <position position="10"/>
    </location>
</feature>
<keyword evidence="4 7" id="KW-0378">Hydrolase</keyword>
<dbReference type="Gene3D" id="3.40.50.1000">
    <property type="entry name" value="HAD superfamily/HAD-like"/>
    <property type="match status" value="1"/>
</dbReference>
<feature type="binding site" evidence="11">
    <location>
        <position position="108"/>
    </location>
    <ligand>
        <name>Zn(2+)</name>
        <dbReference type="ChEBI" id="CHEBI:29105"/>
    </ligand>
</feature>
<evidence type="ECO:0000256" key="7">
    <source>
        <dbReference type="PIRNR" id="PIRNR004682"/>
    </source>
</evidence>
<comment type="subcellular location">
    <subcellularLocation>
        <location evidence="1 7">Cytoplasm</location>
    </subcellularLocation>
</comment>
<dbReference type="NCBIfam" id="TIGR01662">
    <property type="entry name" value="HAD-SF-IIIA"/>
    <property type="match status" value="1"/>
</dbReference>
<keyword evidence="11" id="KW-0460">Magnesium</keyword>
<evidence type="ECO:0000256" key="3">
    <source>
        <dbReference type="ARBA" id="ARBA00022723"/>
    </source>
</evidence>
<evidence type="ECO:0000256" key="11">
    <source>
        <dbReference type="PIRSR" id="PIRSR004682-4"/>
    </source>
</evidence>
<dbReference type="RefSeq" id="WP_303700467.1">
    <property type="nucleotide sequence ID" value="NZ_VSIV01000080.1"/>
</dbReference>
<feature type="site" description="Contributes to substrate recognition" evidence="10">
    <location>
        <position position="110"/>
    </location>
</feature>
<evidence type="ECO:0000256" key="2">
    <source>
        <dbReference type="ARBA" id="ARBA00022490"/>
    </source>
</evidence>
<feature type="binding site" evidence="11">
    <location>
        <position position="106"/>
    </location>
    <ligand>
        <name>Zn(2+)</name>
        <dbReference type="ChEBI" id="CHEBI:29105"/>
    </ligand>
</feature>
<dbReference type="EMBL" id="VSIV01000080">
    <property type="protein sequence ID" value="TYB34063.1"/>
    <property type="molecule type" value="Genomic_DNA"/>
</dbReference>
<dbReference type="InterPro" id="IPR006543">
    <property type="entry name" value="Histidinol-phos"/>
</dbReference>
<name>A0A5D0MQR5_FLESI</name>
<feature type="binding site" evidence="9">
    <location>
        <begin position="52"/>
        <end position="55"/>
    </location>
    <ligand>
        <name>substrate</name>
    </ligand>
</feature>
<dbReference type="InterPro" id="IPR004446">
    <property type="entry name" value="Heptose_bisP_phosphatase"/>
</dbReference>
<feature type="binding site" evidence="11">
    <location>
        <position position="93"/>
    </location>
    <ligand>
        <name>Zn(2+)</name>
        <dbReference type="ChEBI" id="CHEBI:29105"/>
    </ligand>
</feature>
<dbReference type="InterPro" id="IPR006549">
    <property type="entry name" value="HAD-SF_hydro_IIIA"/>
</dbReference>
<gene>
    <name evidence="12" type="ORF">FXF49_03200</name>
</gene>
<dbReference type="GO" id="GO:0016791">
    <property type="term" value="F:phosphatase activity"/>
    <property type="evidence" value="ECO:0007669"/>
    <property type="project" value="InterPro"/>
</dbReference>
<feature type="binding site" evidence="11">
    <location>
        <position position="10"/>
    </location>
    <ligand>
        <name>Mg(2+)</name>
        <dbReference type="ChEBI" id="CHEBI:18420"/>
    </ligand>
</feature>
<feature type="binding site" evidence="9">
    <location>
        <begin position="10"/>
        <end position="12"/>
    </location>
    <ligand>
        <name>substrate</name>
    </ligand>
</feature>
<dbReference type="GO" id="GO:0005975">
    <property type="term" value="P:carbohydrate metabolic process"/>
    <property type="evidence" value="ECO:0007669"/>
    <property type="project" value="InterPro"/>
</dbReference>
<feature type="binding site" evidence="11">
    <location>
        <position position="12"/>
    </location>
    <ligand>
        <name>Mg(2+)</name>
        <dbReference type="ChEBI" id="CHEBI:18420"/>
    </ligand>
</feature>
<keyword evidence="3 11" id="KW-0479">Metal-binding</keyword>
<dbReference type="GO" id="GO:0005737">
    <property type="term" value="C:cytoplasm"/>
    <property type="evidence" value="ECO:0007669"/>
    <property type="project" value="UniProtKB-SubCell"/>
</dbReference>
<dbReference type="GO" id="GO:0046872">
    <property type="term" value="F:metal ion binding"/>
    <property type="evidence" value="ECO:0007669"/>
    <property type="project" value="UniProtKB-KW"/>
</dbReference>
<feature type="binding site" evidence="9">
    <location>
        <begin position="109"/>
        <end position="110"/>
    </location>
    <ligand>
        <name>substrate</name>
    </ligand>
</feature>
<feature type="binding site" evidence="9">
    <location>
        <begin position="18"/>
        <end position="21"/>
    </location>
    <ligand>
        <name>substrate</name>
    </ligand>
</feature>
<comment type="similarity">
    <text evidence="7">Belongs to the gmhB family.</text>
</comment>
<dbReference type="Pfam" id="PF13242">
    <property type="entry name" value="Hydrolase_like"/>
    <property type="match status" value="1"/>
</dbReference>
<evidence type="ECO:0000256" key="6">
    <source>
        <dbReference type="ARBA" id="ARBA00031828"/>
    </source>
</evidence>
<evidence type="ECO:0000256" key="5">
    <source>
        <dbReference type="ARBA" id="ARBA00023277"/>
    </source>
</evidence>
<evidence type="ECO:0000256" key="10">
    <source>
        <dbReference type="PIRSR" id="PIRSR004682-3"/>
    </source>
</evidence>
<feature type="site" description="Contributes to substrate recognition" evidence="10">
    <location>
        <position position="109"/>
    </location>
</feature>
<comment type="cofactor">
    <cofactor evidence="11">
        <name>Zn(2+)</name>
        <dbReference type="ChEBI" id="CHEBI:29105"/>
    </cofactor>
</comment>
<accession>A0A5D0MQR5</accession>
<evidence type="ECO:0000256" key="4">
    <source>
        <dbReference type="ARBA" id="ARBA00022801"/>
    </source>
</evidence>
<protein>
    <recommendedName>
        <fullName evidence="6 7">D,D-heptose 1,7-bisphosphate phosphatase</fullName>
        <ecNumber evidence="7">3.1.3.-</ecNumber>
    </recommendedName>
</protein>
<proteinExistence type="inferred from homology"/>
<dbReference type="InterPro" id="IPR036412">
    <property type="entry name" value="HAD-like_sf"/>
</dbReference>
<evidence type="ECO:0000256" key="9">
    <source>
        <dbReference type="PIRSR" id="PIRSR004682-2"/>
    </source>
</evidence>
<evidence type="ECO:0000313" key="12">
    <source>
        <dbReference type="EMBL" id="TYB34063.1"/>
    </source>
</evidence>
<dbReference type="EC" id="3.1.3.-" evidence="7"/>
<dbReference type="AlphaFoldDB" id="A0A5D0MQR5"/>
<dbReference type="CDD" id="cd07503">
    <property type="entry name" value="HAD_HisB-N"/>
    <property type="match status" value="1"/>
</dbReference>
<evidence type="ECO:0000313" key="13">
    <source>
        <dbReference type="Proteomes" id="UP000323337"/>
    </source>
</evidence>
<dbReference type="PANTHER" id="PTHR42891">
    <property type="entry name" value="D-GLYCERO-BETA-D-MANNO-HEPTOSE-1,7-BISPHOSPHATE 7-PHOSPHATASE"/>
    <property type="match status" value="1"/>
</dbReference>
<feature type="binding site" evidence="9">
    <location>
        <position position="138"/>
    </location>
    <ligand>
        <name>substrate</name>
    </ligand>
</feature>
<comment type="cofactor">
    <cofactor evidence="11">
        <name>Mg(2+)</name>
        <dbReference type="ChEBI" id="CHEBI:18420"/>
    </cofactor>
</comment>
<feature type="binding site" evidence="11">
    <location>
        <position position="137"/>
    </location>
    <ligand>
        <name>Mg(2+)</name>
        <dbReference type="ChEBI" id="CHEBI:18420"/>
    </ligand>
</feature>
<evidence type="ECO:0000256" key="8">
    <source>
        <dbReference type="PIRSR" id="PIRSR004682-1"/>
    </source>
</evidence>
<organism evidence="12 13">
    <name type="scientific">Flexistipes sinusarabici</name>
    <dbReference type="NCBI Taxonomy" id="2352"/>
    <lineage>
        <taxon>Bacteria</taxon>
        <taxon>Pseudomonadati</taxon>
        <taxon>Deferribacterota</taxon>
        <taxon>Deferribacteres</taxon>
        <taxon>Deferribacterales</taxon>
        <taxon>Flexistipitaceae</taxon>
        <taxon>Flexistipes</taxon>
    </lineage>
</organism>
<dbReference type="NCBIfam" id="TIGR01656">
    <property type="entry name" value="Histidinol-ppas"/>
    <property type="match status" value="1"/>
</dbReference>
<dbReference type="Proteomes" id="UP000323337">
    <property type="component" value="Unassembled WGS sequence"/>
</dbReference>
<evidence type="ECO:0000256" key="1">
    <source>
        <dbReference type="ARBA" id="ARBA00004496"/>
    </source>
</evidence>
<dbReference type="InterPro" id="IPR023214">
    <property type="entry name" value="HAD_sf"/>
</dbReference>
<comment type="caution">
    <text evidence="12">The sequence shown here is derived from an EMBL/GenBank/DDBJ whole genome shotgun (WGS) entry which is preliminary data.</text>
</comment>
<keyword evidence="5 7" id="KW-0119">Carbohydrate metabolism</keyword>
<dbReference type="PANTHER" id="PTHR42891:SF1">
    <property type="entry name" value="D-GLYCERO-BETA-D-MANNO-HEPTOSE-1,7-BISPHOSPHATE 7-PHOSPHATASE"/>
    <property type="match status" value="1"/>
</dbReference>
<dbReference type="SUPFAM" id="SSF56784">
    <property type="entry name" value="HAD-like"/>
    <property type="match status" value="1"/>
</dbReference>
<sequence length="197" mass="22585">MTKRPIVFIDRDGTLNKEAGYINHIDNFKLYPFVYHGIRLLNHFNILSVIITNQAGIGRGYFTEDFLKDVHNKMFGLLEKNGAFIDGLYYCPHHPSSKLAEYAVKCDCRKPKTKMLEKAVAKFSPHVDTERMYVIGDKFSDIKMGYNFGCRTVMVKTGYGAGELMSKDKDKPQPSKIEKNFLSAVLWIIKDLNLNTF</sequence>
<feature type="active site" description="Proton donor" evidence="8">
    <location>
        <position position="12"/>
    </location>
</feature>
<keyword evidence="11" id="KW-0862">Zinc</keyword>
<feature type="site" description="Stabilizes the phosphoryl group" evidence="10">
    <location>
        <position position="52"/>
    </location>
</feature>
<feature type="binding site" evidence="11">
    <location>
        <position position="138"/>
    </location>
    <ligand>
        <name>Mg(2+)</name>
        <dbReference type="ChEBI" id="CHEBI:18420"/>
    </ligand>
</feature>
<feature type="binding site" evidence="11">
    <location>
        <position position="91"/>
    </location>
    <ligand>
        <name>Zn(2+)</name>
        <dbReference type="ChEBI" id="CHEBI:29105"/>
    </ligand>
</feature>
<keyword evidence="2 7" id="KW-0963">Cytoplasm</keyword>
<dbReference type="PIRSF" id="PIRSF004682">
    <property type="entry name" value="GmhB"/>
    <property type="match status" value="1"/>
</dbReference>
<reference evidence="12 13" key="1">
    <citation type="submission" date="2019-08" db="EMBL/GenBank/DDBJ databases">
        <title>Genomic characterization of a novel candidate phylum (ARYD3) from a high temperature, high salinity tertiary oil reservoir in north central Oklahoma, USA.</title>
        <authorList>
            <person name="Youssef N.H."/>
            <person name="Yadav A."/>
            <person name="Elshahed M.S."/>
        </authorList>
    </citation>
    <scope>NUCLEOTIDE SEQUENCE [LARGE SCALE GENOMIC DNA]</scope>
    <source>
        <strain evidence="12">ARYD1</strain>
    </source>
</reference>